<evidence type="ECO:0000256" key="5">
    <source>
        <dbReference type="ARBA" id="ARBA00023157"/>
    </source>
</evidence>
<feature type="domain" description="Thioredoxin" evidence="10">
    <location>
        <begin position="3"/>
        <end position="153"/>
    </location>
</feature>
<dbReference type="EMBL" id="AP028907">
    <property type="protein sequence ID" value="BES80655.1"/>
    <property type="molecule type" value="Genomic_DNA"/>
</dbReference>
<dbReference type="SUPFAM" id="SSF52833">
    <property type="entry name" value="Thioredoxin-like"/>
    <property type="match status" value="1"/>
</dbReference>
<protein>
    <recommendedName>
        <fullName evidence="1">thioredoxin-dependent peroxiredoxin</fullName>
        <ecNumber evidence="1">1.11.1.24</ecNumber>
    </recommendedName>
    <alternativeName>
        <fullName evidence="7">Thioredoxin peroxidase</fullName>
    </alternativeName>
</protein>
<keyword evidence="3" id="KW-0049">Antioxidant</keyword>
<evidence type="ECO:0000256" key="1">
    <source>
        <dbReference type="ARBA" id="ARBA00013017"/>
    </source>
</evidence>
<comment type="catalytic activity">
    <reaction evidence="9">
        <text>a hydroperoxide + [thioredoxin]-dithiol = an alcohol + [thioredoxin]-disulfide + H2O</text>
        <dbReference type="Rhea" id="RHEA:62620"/>
        <dbReference type="Rhea" id="RHEA-COMP:10698"/>
        <dbReference type="Rhea" id="RHEA-COMP:10700"/>
        <dbReference type="ChEBI" id="CHEBI:15377"/>
        <dbReference type="ChEBI" id="CHEBI:29950"/>
        <dbReference type="ChEBI" id="CHEBI:30879"/>
        <dbReference type="ChEBI" id="CHEBI:35924"/>
        <dbReference type="ChEBI" id="CHEBI:50058"/>
        <dbReference type="EC" id="1.11.1.24"/>
    </reaction>
</comment>
<evidence type="ECO:0000259" key="10">
    <source>
        <dbReference type="PROSITE" id="PS51352"/>
    </source>
</evidence>
<dbReference type="Proteomes" id="UP001341135">
    <property type="component" value="Chromosome"/>
</dbReference>
<organism evidence="11 12">
    <name type="scientific">Pyrodictium abyssi</name>
    <dbReference type="NCBI Taxonomy" id="54256"/>
    <lineage>
        <taxon>Archaea</taxon>
        <taxon>Thermoproteota</taxon>
        <taxon>Thermoprotei</taxon>
        <taxon>Desulfurococcales</taxon>
        <taxon>Pyrodictiaceae</taxon>
        <taxon>Pyrodictium</taxon>
    </lineage>
</organism>
<dbReference type="CDD" id="cd03017">
    <property type="entry name" value="PRX_BCP"/>
    <property type="match status" value="1"/>
</dbReference>
<dbReference type="InterPro" id="IPR036249">
    <property type="entry name" value="Thioredoxin-like_sf"/>
</dbReference>
<evidence type="ECO:0000256" key="2">
    <source>
        <dbReference type="ARBA" id="ARBA00022559"/>
    </source>
</evidence>
<evidence type="ECO:0000256" key="9">
    <source>
        <dbReference type="ARBA" id="ARBA00049091"/>
    </source>
</evidence>
<dbReference type="InterPro" id="IPR050924">
    <property type="entry name" value="Peroxiredoxin_BCP/PrxQ"/>
</dbReference>
<keyword evidence="2" id="KW-0575">Peroxidase</keyword>
<accession>A0ABN6ZK82</accession>
<evidence type="ECO:0000313" key="11">
    <source>
        <dbReference type="EMBL" id="BES80655.1"/>
    </source>
</evidence>
<dbReference type="InterPro" id="IPR000866">
    <property type="entry name" value="AhpC/TSA"/>
</dbReference>
<keyword evidence="12" id="KW-1185">Reference proteome</keyword>
<dbReference type="PANTHER" id="PTHR42801">
    <property type="entry name" value="THIOREDOXIN-DEPENDENT PEROXIDE REDUCTASE"/>
    <property type="match status" value="1"/>
</dbReference>
<keyword evidence="6" id="KW-0676">Redox-active center</keyword>
<comment type="similarity">
    <text evidence="8">Belongs to the peroxiredoxin family. BCP/PrxQ subfamily.</text>
</comment>
<evidence type="ECO:0000256" key="3">
    <source>
        <dbReference type="ARBA" id="ARBA00022862"/>
    </source>
</evidence>
<name>A0ABN6ZK82_9CREN</name>
<dbReference type="InterPro" id="IPR013766">
    <property type="entry name" value="Thioredoxin_domain"/>
</dbReference>
<gene>
    <name evidence="11" type="ORF">PABY_02220</name>
</gene>
<evidence type="ECO:0000313" key="12">
    <source>
        <dbReference type="Proteomes" id="UP001341135"/>
    </source>
</evidence>
<dbReference type="PROSITE" id="PS51352">
    <property type="entry name" value="THIOREDOXIN_2"/>
    <property type="match status" value="1"/>
</dbReference>
<dbReference type="Gene3D" id="3.40.30.10">
    <property type="entry name" value="Glutaredoxin"/>
    <property type="match status" value="1"/>
</dbReference>
<evidence type="ECO:0000256" key="8">
    <source>
        <dbReference type="ARBA" id="ARBA00038489"/>
    </source>
</evidence>
<evidence type="ECO:0000256" key="4">
    <source>
        <dbReference type="ARBA" id="ARBA00023002"/>
    </source>
</evidence>
<sequence>MALEPGVEAPSFEATTHTGSRFRLDELRGRIVVLYFYPRAMTTGCTREARRFNELLDEFEKLGAVVVGVSTDPPERNKKFAEKYSLRFTLLSDTEGEVARLYGVLRQGTRRLSAERVTFVIDRDGRIAEVIKGVRPAEKHADLALEAVRRLAASAAGE</sequence>
<evidence type="ECO:0000256" key="6">
    <source>
        <dbReference type="ARBA" id="ARBA00023284"/>
    </source>
</evidence>
<keyword evidence="5" id="KW-1015">Disulfide bond</keyword>
<proteinExistence type="inferred from homology"/>
<dbReference type="EC" id="1.11.1.24" evidence="1"/>
<keyword evidence="4" id="KW-0560">Oxidoreductase</keyword>
<dbReference type="PANTHER" id="PTHR42801:SF8">
    <property type="entry name" value="PEROXIREDOXIN RV1608C-RELATED"/>
    <property type="match status" value="1"/>
</dbReference>
<dbReference type="Pfam" id="PF00578">
    <property type="entry name" value="AhpC-TSA"/>
    <property type="match status" value="1"/>
</dbReference>
<evidence type="ECO:0000256" key="7">
    <source>
        <dbReference type="ARBA" id="ARBA00032824"/>
    </source>
</evidence>
<reference evidence="11 12" key="1">
    <citation type="submission" date="2023-09" db="EMBL/GenBank/DDBJ databases">
        <title>Pyrofollis japonicus gen. nov. sp. nov., a novel member of the family Pyrodictiaceae isolated from the Iheya North hydrothermal field.</title>
        <authorList>
            <person name="Miyazaki U."/>
            <person name="Sanari M."/>
            <person name="Tame A."/>
            <person name="Kitajima M."/>
            <person name="Okamoto A."/>
            <person name="Sawayama S."/>
            <person name="Miyazaki J."/>
            <person name="Takai K."/>
            <person name="Nakagawa S."/>
        </authorList>
    </citation>
    <scope>NUCLEOTIDE SEQUENCE [LARGE SCALE GENOMIC DNA]</scope>
    <source>
        <strain evidence="11 12">AV2</strain>
    </source>
</reference>